<reference evidence="3 4" key="1">
    <citation type="journal article" date="2011" name="J. Bacteriol.">
        <title>Genome sequence of 'Pedosphaera parvula' Ellin514, an aerobic Verrucomicrobial isolate from pasture soil.</title>
        <authorList>
            <person name="Kant R."/>
            <person name="van Passel M.W."/>
            <person name="Sangwan P."/>
            <person name="Palva A."/>
            <person name="Lucas S."/>
            <person name="Copeland A."/>
            <person name="Lapidus A."/>
            <person name="Glavina Del Rio T."/>
            <person name="Dalin E."/>
            <person name="Tice H."/>
            <person name="Bruce D."/>
            <person name="Goodwin L."/>
            <person name="Pitluck S."/>
            <person name="Chertkov O."/>
            <person name="Larimer F.W."/>
            <person name="Land M.L."/>
            <person name="Hauser L."/>
            <person name="Brettin T.S."/>
            <person name="Detter J.C."/>
            <person name="Han S."/>
            <person name="de Vos W.M."/>
            <person name="Janssen P.H."/>
            <person name="Smidt H."/>
        </authorList>
    </citation>
    <scope>NUCLEOTIDE SEQUENCE [LARGE SCALE GENOMIC DNA]</scope>
    <source>
        <strain evidence="3 4">Ellin514</strain>
    </source>
</reference>
<comment type="similarity">
    <text evidence="1">Belongs to the glycosyltransferase 2 family. WaaE/KdtX subfamily.</text>
</comment>
<dbReference type="GO" id="GO:0016740">
    <property type="term" value="F:transferase activity"/>
    <property type="evidence" value="ECO:0007669"/>
    <property type="project" value="UniProtKB-KW"/>
</dbReference>
<dbReference type="Gene3D" id="3.90.550.10">
    <property type="entry name" value="Spore Coat Polysaccharide Biosynthesis Protein SpsA, Chain A"/>
    <property type="match status" value="1"/>
</dbReference>
<dbReference type="AlphaFoldDB" id="B9XPM0"/>
<evidence type="ECO:0000256" key="1">
    <source>
        <dbReference type="ARBA" id="ARBA00038494"/>
    </source>
</evidence>
<dbReference type="PANTHER" id="PTHR43630">
    <property type="entry name" value="POLY-BETA-1,6-N-ACETYL-D-GLUCOSAMINE SYNTHASE"/>
    <property type="match status" value="1"/>
</dbReference>
<evidence type="ECO:0000313" key="3">
    <source>
        <dbReference type="EMBL" id="EEF58248.1"/>
    </source>
</evidence>
<gene>
    <name evidence="3" type="ORF">Cflav_PD1448</name>
</gene>
<dbReference type="Proteomes" id="UP000003688">
    <property type="component" value="Unassembled WGS sequence"/>
</dbReference>
<proteinExistence type="inferred from homology"/>
<comment type="caution">
    <text evidence="3">The sequence shown here is derived from an EMBL/GenBank/DDBJ whole genome shotgun (WGS) entry which is preliminary data.</text>
</comment>
<sequence length="255" mass="29064">MTPVSVVVNTLNEEANLPGCLESLRWADEVVVVDMHSIDRTAEIATAFGCRVFQHERTGYVEPARNFAIAQAKNSWVLVVDADERVSPGLATWIKDHLGSISAVAFRIPRRNFYSDRWITCCGWFPDEQLRLFQRDYVRYSDRIHRAPTVEGSVITLPLHGEAFFAHYGFNTLEARVEKDNKYSSITAQSMFQEGRRIGAFGLLTRTVWAFVTAYLFQGGIRFGTLGVSLAWERAFATFLKYAKLWELQQKHKSS</sequence>
<dbReference type="EMBL" id="ABOX02000047">
    <property type="protein sequence ID" value="EEF58248.1"/>
    <property type="molecule type" value="Genomic_DNA"/>
</dbReference>
<dbReference type="Pfam" id="PF00535">
    <property type="entry name" value="Glycos_transf_2"/>
    <property type="match status" value="1"/>
</dbReference>
<dbReference type="STRING" id="320771.Cflav_PD1448"/>
<feature type="domain" description="Glycosyltransferase 2-like" evidence="2">
    <location>
        <begin position="5"/>
        <end position="95"/>
    </location>
</feature>
<evidence type="ECO:0000313" key="4">
    <source>
        <dbReference type="Proteomes" id="UP000003688"/>
    </source>
</evidence>
<dbReference type="PANTHER" id="PTHR43630:SF2">
    <property type="entry name" value="GLYCOSYLTRANSFERASE"/>
    <property type="match status" value="1"/>
</dbReference>
<dbReference type="CDD" id="cd02511">
    <property type="entry name" value="Beta4Glucosyltransferase"/>
    <property type="match status" value="1"/>
</dbReference>
<keyword evidence="4" id="KW-1185">Reference proteome</keyword>
<dbReference type="OrthoDB" id="9815923at2"/>
<name>B9XPM0_PEDPL</name>
<dbReference type="SUPFAM" id="SSF53448">
    <property type="entry name" value="Nucleotide-diphospho-sugar transferases"/>
    <property type="match status" value="1"/>
</dbReference>
<organism evidence="3 4">
    <name type="scientific">Pedosphaera parvula (strain Ellin514)</name>
    <dbReference type="NCBI Taxonomy" id="320771"/>
    <lineage>
        <taxon>Bacteria</taxon>
        <taxon>Pseudomonadati</taxon>
        <taxon>Verrucomicrobiota</taxon>
        <taxon>Pedosphaerae</taxon>
        <taxon>Pedosphaerales</taxon>
        <taxon>Pedosphaeraceae</taxon>
        <taxon>Pedosphaera</taxon>
    </lineage>
</organism>
<evidence type="ECO:0000259" key="2">
    <source>
        <dbReference type="Pfam" id="PF00535"/>
    </source>
</evidence>
<dbReference type="InterPro" id="IPR029044">
    <property type="entry name" value="Nucleotide-diphossugar_trans"/>
</dbReference>
<dbReference type="RefSeq" id="WP_007417756.1">
    <property type="nucleotide sequence ID" value="NZ_ABOX02000047.1"/>
</dbReference>
<dbReference type="InterPro" id="IPR001173">
    <property type="entry name" value="Glyco_trans_2-like"/>
</dbReference>
<keyword evidence="3" id="KW-0808">Transferase</keyword>
<accession>B9XPM0</accession>
<protein>
    <submittedName>
        <fullName evidence="3">Glycosyl transferase family 2</fullName>
    </submittedName>
</protein>